<dbReference type="InterPro" id="IPR000182">
    <property type="entry name" value="GNAT_dom"/>
</dbReference>
<keyword evidence="1 4" id="KW-0808">Transferase</keyword>
<dbReference type="RefSeq" id="WP_184033699.1">
    <property type="nucleotide sequence ID" value="NZ_JACHHY010000001.1"/>
</dbReference>
<dbReference type="Gene3D" id="3.40.630.30">
    <property type="match status" value="1"/>
</dbReference>
<proteinExistence type="predicted"/>
<sequence>MTTLPPCQLTVRSFVDTDADGVSQLFRTVYGDCYVYPDVYLPSMIRRNNASHLWHSAVAEFGQQIVGHAVLWCDATAPDHAEFALNVVHPAARGHGIATQLAQYLCEHARQAGLSMLTIKEVSSHSQSQRLASKLGFQTTALMMDYVDSPFGNKYRESIVLGCLPIKPHPIPDVAWPAAWQSWLAPMIRQFGSGPAPVLEEVVPPLAITNTDHRCDVMLHKMCPTLVHEIACLPADWLIYLQLALSAQTPPMMLQLQQAGFSCAGLVPGPAQRWHALMIRGHHAHELDLRCPTARALLESEQAGARETALC</sequence>
<keyword evidence="2" id="KW-0012">Acyltransferase</keyword>
<accession>A0A840MH40</accession>
<dbReference type="Proteomes" id="UP000575898">
    <property type="component" value="Unassembled WGS sequence"/>
</dbReference>
<name>A0A840MH40_9PROT</name>
<reference evidence="4 5" key="1">
    <citation type="submission" date="2020-08" db="EMBL/GenBank/DDBJ databases">
        <title>Genomic Encyclopedia of Type Strains, Phase IV (KMG-IV): sequencing the most valuable type-strain genomes for metagenomic binning, comparative biology and taxonomic classification.</title>
        <authorList>
            <person name="Goeker M."/>
        </authorList>
    </citation>
    <scope>NUCLEOTIDE SEQUENCE [LARGE SCALE GENOMIC DNA]</scope>
    <source>
        <strain evidence="4 5">DSM 27165</strain>
    </source>
</reference>
<comment type="caution">
    <text evidence="4">The sequence shown here is derived from an EMBL/GenBank/DDBJ whole genome shotgun (WGS) entry which is preliminary data.</text>
</comment>
<evidence type="ECO:0000259" key="3">
    <source>
        <dbReference type="PROSITE" id="PS51186"/>
    </source>
</evidence>
<dbReference type="Pfam" id="PF00583">
    <property type="entry name" value="Acetyltransf_1"/>
    <property type="match status" value="1"/>
</dbReference>
<evidence type="ECO:0000256" key="2">
    <source>
        <dbReference type="ARBA" id="ARBA00023315"/>
    </source>
</evidence>
<dbReference type="InterPro" id="IPR016181">
    <property type="entry name" value="Acyl_CoA_acyltransferase"/>
</dbReference>
<evidence type="ECO:0000313" key="5">
    <source>
        <dbReference type="Proteomes" id="UP000575898"/>
    </source>
</evidence>
<evidence type="ECO:0000256" key="1">
    <source>
        <dbReference type="ARBA" id="ARBA00022679"/>
    </source>
</evidence>
<gene>
    <name evidence="4" type="ORF">HNQ59_000107</name>
</gene>
<evidence type="ECO:0000313" key="4">
    <source>
        <dbReference type="EMBL" id="MBB5016845.1"/>
    </source>
</evidence>
<dbReference type="InterPro" id="IPR050832">
    <property type="entry name" value="Bact_Acetyltransf"/>
</dbReference>
<dbReference type="PANTHER" id="PTHR43877">
    <property type="entry name" value="AMINOALKYLPHOSPHONATE N-ACETYLTRANSFERASE-RELATED-RELATED"/>
    <property type="match status" value="1"/>
</dbReference>
<dbReference type="AlphaFoldDB" id="A0A840MH40"/>
<feature type="domain" description="N-acetyltransferase" evidence="3">
    <location>
        <begin position="9"/>
        <end position="162"/>
    </location>
</feature>
<dbReference type="CDD" id="cd04301">
    <property type="entry name" value="NAT_SF"/>
    <property type="match status" value="1"/>
</dbReference>
<dbReference type="SUPFAM" id="SSF55729">
    <property type="entry name" value="Acyl-CoA N-acyltransferases (Nat)"/>
    <property type="match status" value="1"/>
</dbReference>
<dbReference type="EMBL" id="JACHHY010000001">
    <property type="protein sequence ID" value="MBB5016845.1"/>
    <property type="molecule type" value="Genomic_DNA"/>
</dbReference>
<dbReference type="GO" id="GO:0016747">
    <property type="term" value="F:acyltransferase activity, transferring groups other than amino-acyl groups"/>
    <property type="evidence" value="ECO:0007669"/>
    <property type="project" value="InterPro"/>
</dbReference>
<protein>
    <submittedName>
        <fullName evidence="4">GNAT superfamily N-acetyltransferase</fullName>
    </submittedName>
</protein>
<organism evidence="4 5">
    <name type="scientific">Chitinivorax tropicus</name>
    <dbReference type="NCBI Taxonomy" id="714531"/>
    <lineage>
        <taxon>Bacteria</taxon>
        <taxon>Pseudomonadati</taxon>
        <taxon>Pseudomonadota</taxon>
        <taxon>Betaproteobacteria</taxon>
        <taxon>Chitinivorax</taxon>
    </lineage>
</organism>
<dbReference type="PROSITE" id="PS51186">
    <property type="entry name" value="GNAT"/>
    <property type="match status" value="1"/>
</dbReference>
<keyword evidence="5" id="KW-1185">Reference proteome</keyword>